<reference evidence="4 5" key="1">
    <citation type="journal article" date="2013" name="Curr. Biol.">
        <title>The Genome of the Foraminiferan Reticulomyxa filosa.</title>
        <authorList>
            <person name="Glockner G."/>
            <person name="Hulsmann N."/>
            <person name="Schleicher M."/>
            <person name="Noegel A.A."/>
            <person name="Eichinger L."/>
            <person name="Gallinger C."/>
            <person name="Pawlowski J."/>
            <person name="Sierra R."/>
            <person name="Euteneuer U."/>
            <person name="Pillet L."/>
            <person name="Moustafa A."/>
            <person name="Platzer M."/>
            <person name="Groth M."/>
            <person name="Szafranski K."/>
            <person name="Schliwa M."/>
        </authorList>
    </citation>
    <scope>NUCLEOTIDE SEQUENCE [LARGE SCALE GENOMIC DNA]</scope>
</reference>
<feature type="domain" description="EF-hand" evidence="3">
    <location>
        <begin position="14"/>
        <end position="49"/>
    </location>
</feature>
<dbReference type="SUPFAM" id="SSF47473">
    <property type="entry name" value="EF-hand"/>
    <property type="match status" value="1"/>
</dbReference>
<keyword evidence="1" id="KW-0106">Calcium</keyword>
<dbReference type="AlphaFoldDB" id="X6ML88"/>
<feature type="region of interest" description="Disordered" evidence="2">
    <location>
        <begin position="67"/>
        <end position="91"/>
    </location>
</feature>
<evidence type="ECO:0000313" key="5">
    <source>
        <dbReference type="Proteomes" id="UP000023152"/>
    </source>
</evidence>
<name>X6ML88_RETFI</name>
<dbReference type="Pfam" id="PF13202">
    <property type="entry name" value="EF-hand_5"/>
    <property type="match status" value="2"/>
</dbReference>
<organism evidence="4 5">
    <name type="scientific">Reticulomyxa filosa</name>
    <dbReference type="NCBI Taxonomy" id="46433"/>
    <lineage>
        <taxon>Eukaryota</taxon>
        <taxon>Sar</taxon>
        <taxon>Rhizaria</taxon>
        <taxon>Retaria</taxon>
        <taxon>Foraminifera</taxon>
        <taxon>Monothalamids</taxon>
        <taxon>Reticulomyxidae</taxon>
        <taxon>Reticulomyxa</taxon>
    </lineage>
</organism>
<feature type="domain" description="EF-hand" evidence="3">
    <location>
        <begin position="149"/>
        <end position="184"/>
    </location>
</feature>
<dbReference type="GO" id="GO:0005509">
    <property type="term" value="F:calcium ion binding"/>
    <property type="evidence" value="ECO:0007669"/>
    <property type="project" value="InterPro"/>
</dbReference>
<comment type="caution">
    <text evidence="4">The sequence shown here is derived from an EMBL/GenBank/DDBJ whole genome shotgun (WGS) entry which is preliminary data.</text>
</comment>
<dbReference type="PROSITE" id="PS00018">
    <property type="entry name" value="EF_HAND_1"/>
    <property type="match status" value="1"/>
</dbReference>
<dbReference type="Pfam" id="PF12763">
    <property type="entry name" value="EH"/>
    <property type="match status" value="1"/>
</dbReference>
<evidence type="ECO:0000256" key="1">
    <source>
        <dbReference type="ARBA" id="ARBA00022837"/>
    </source>
</evidence>
<dbReference type="Gene3D" id="1.10.238.10">
    <property type="entry name" value="EF-hand"/>
    <property type="match status" value="2"/>
</dbReference>
<accession>X6ML88</accession>
<dbReference type="InterPro" id="IPR002048">
    <property type="entry name" value="EF_hand_dom"/>
</dbReference>
<dbReference type="InterPro" id="IPR011992">
    <property type="entry name" value="EF-hand-dom_pair"/>
</dbReference>
<gene>
    <name evidence="4" type="ORF">RFI_22726</name>
</gene>
<feature type="non-terminal residue" evidence="4">
    <location>
        <position position="210"/>
    </location>
</feature>
<keyword evidence="5" id="KW-1185">Reference proteome</keyword>
<dbReference type="SMART" id="SM00054">
    <property type="entry name" value="EFh"/>
    <property type="match status" value="3"/>
</dbReference>
<evidence type="ECO:0000313" key="4">
    <source>
        <dbReference type="EMBL" id="ETO14639.1"/>
    </source>
</evidence>
<evidence type="ECO:0000259" key="3">
    <source>
        <dbReference type="PROSITE" id="PS50222"/>
    </source>
</evidence>
<dbReference type="PROSITE" id="PS50222">
    <property type="entry name" value="EF_HAND_2"/>
    <property type="match status" value="2"/>
</dbReference>
<proteinExistence type="predicted"/>
<dbReference type="InterPro" id="IPR018247">
    <property type="entry name" value="EF_Hand_1_Ca_BS"/>
</dbReference>
<evidence type="ECO:0000256" key="2">
    <source>
        <dbReference type="SAM" id="MobiDB-lite"/>
    </source>
</evidence>
<dbReference type="InterPro" id="IPR000261">
    <property type="entry name" value="EH_dom"/>
</dbReference>
<dbReference type="EMBL" id="ASPP01019887">
    <property type="protein sequence ID" value="ETO14639.1"/>
    <property type="molecule type" value="Genomic_DNA"/>
</dbReference>
<dbReference type="Proteomes" id="UP000023152">
    <property type="component" value="Unassembled WGS sequence"/>
</dbReference>
<protein>
    <recommendedName>
        <fullName evidence="3">EF-hand domain-containing protein</fullName>
    </recommendedName>
</protein>
<sequence length="210" mass="24551">MYTRYINLNIECKLTKAELVKQWQIIDIDESGSIDFNEFKRLMTANFDDSNDAKMVIQRALSNSDIISDTEDDDEKDKKEERTRKMTSPRATKVAIPITSKSVKERKQVSTYTFNLYFVSDKNDNLEKKLRDIFDSIDYDKSGAIDLDEIYNDLKREFEFLDTNGSRGIDFEEFRNFMTTRWEDPSSPNSSHVAIATTLQRAFSEEMLRP</sequence>